<keyword evidence="3 9" id="KW-0210">Decarboxylase</keyword>
<evidence type="ECO:0000256" key="6">
    <source>
        <dbReference type="ARBA" id="ARBA00023239"/>
    </source>
</evidence>
<dbReference type="EC" id="4.1.1.11" evidence="9"/>
<evidence type="ECO:0000256" key="2">
    <source>
        <dbReference type="ARBA" id="ARBA00022655"/>
    </source>
</evidence>
<comment type="subcellular location">
    <subcellularLocation>
        <location evidence="9">Cytoplasm</location>
    </subcellularLocation>
</comment>
<comment type="pathway">
    <text evidence="9">Cofactor biosynthesis; (R)-pantothenate biosynthesis; beta-alanine from L-aspartate: step 1/1.</text>
</comment>
<dbReference type="NCBIfam" id="TIGR00223">
    <property type="entry name" value="panD"/>
    <property type="match status" value="1"/>
</dbReference>
<feature type="binding site" evidence="9 11">
    <location>
        <position position="57"/>
    </location>
    <ligand>
        <name>substrate</name>
    </ligand>
</feature>
<evidence type="ECO:0000256" key="5">
    <source>
        <dbReference type="ARBA" id="ARBA00023145"/>
    </source>
</evidence>
<organism evidence="14 15">
    <name type="scientific">Fontimonas thermophila</name>
    <dbReference type="NCBI Taxonomy" id="1076937"/>
    <lineage>
        <taxon>Bacteria</taxon>
        <taxon>Pseudomonadati</taxon>
        <taxon>Pseudomonadota</taxon>
        <taxon>Gammaproteobacteria</taxon>
        <taxon>Nevskiales</taxon>
        <taxon>Nevskiaceae</taxon>
        <taxon>Fontimonas</taxon>
    </lineage>
</organism>
<keyword evidence="7 9" id="KW-0704">Schiff base</keyword>
<keyword evidence="6 9" id="KW-0456">Lyase</keyword>
<dbReference type="HAMAP" id="MF_00446">
    <property type="entry name" value="PanD"/>
    <property type="match status" value="1"/>
</dbReference>
<gene>
    <name evidence="9" type="primary">panD</name>
    <name evidence="14" type="ORF">SAMN04488120_10248</name>
</gene>
<protein>
    <recommendedName>
        <fullName evidence="9">Aspartate 1-decarboxylase</fullName>
        <ecNumber evidence="9">4.1.1.11</ecNumber>
    </recommendedName>
    <alternativeName>
        <fullName evidence="9">Aspartate alpha-decarboxylase</fullName>
    </alternativeName>
    <component>
        <recommendedName>
            <fullName evidence="9">Aspartate 1-decarboxylase beta chain</fullName>
        </recommendedName>
    </component>
    <component>
        <recommendedName>
            <fullName evidence="9">Aspartate 1-decarboxylase alpha chain</fullName>
        </recommendedName>
    </component>
</protein>
<comment type="catalytic activity">
    <reaction evidence="9">
        <text>L-aspartate + H(+) = beta-alanine + CO2</text>
        <dbReference type="Rhea" id="RHEA:19497"/>
        <dbReference type="ChEBI" id="CHEBI:15378"/>
        <dbReference type="ChEBI" id="CHEBI:16526"/>
        <dbReference type="ChEBI" id="CHEBI:29991"/>
        <dbReference type="ChEBI" id="CHEBI:57966"/>
        <dbReference type="EC" id="4.1.1.11"/>
    </reaction>
</comment>
<dbReference type="GO" id="GO:0006523">
    <property type="term" value="P:alanine biosynthetic process"/>
    <property type="evidence" value="ECO:0007669"/>
    <property type="project" value="InterPro"/>
</dbReference>
<keyword evidence="2 9" id="KW-0566">Pantothenate biosynthesis</keyword>
<keyword evidence="1 9" id="KW-0963">Cytoplasm</keyword>
<dbReference type="PANTHER" id="PTHR21012:SF0">
    <property type="entry name" value="ASPARTATE 1-DECARBOXYLASE"/>
    <property type="match status" value="1"/>
</dbReference>
<dbReference type="PANTHER" id="PTHR21012">
    <property type="entry name" value="ASPARTATE 1-DECARBOXYLASE"/>
    <property type="match status" value="1"/>
</dbReference>
<dbReference type="AlphaFoldDB" id="A0A1I2HK59"/>
<feature type="chain" id="PRO_5013994093" description="Aspartate 1-decarboxylase beta chain" evidence="9 13">
    <location>
        <begin position="1"/>
        <end position="24"/>
    </location>
</feature>
<feature type="active site" description="Schiff-base intermediate with substrate; via pyruvic acid" evidence="9 10">
    <location>
        <position position="25"/>
    </location>
</feature>
<feature type="binding site" evidence="9 11">
    <location>
        <begin position="73"/>
        <end position="75"/>
    </location>
    <ligand>
        <name>substrate</name>
    </ligand>
</feature>
<proteinExistence type="inferred from homology"/>
<comment type="cofactor">
    <cofactor evidence="9 10">
        <name>pyruvate</name>
        <dbReference type="ChEBI" id="CHEBI:15361"/>
    </cofactor>
    <text evidence="9 10">Binds 1 pyruvoyl group covalently per subunit.</text>
</comment>
<keyword evidence="5 9" id="KW-0865">Zymogen</keyword>
<evidence type="ECO:0000256" key="9">
    <source>
        <dbReference type="HAMAP-Rule" id="MF_00446"/>
    </source>
</evidence>
<dbReference type="RefSeq" id="WP_091530915.1">
    <property type="nucleotide sequence ID" value="NZ_FOOC01000002.1"/>
</dbReference>
<dbReference type="CDD" id="cd06919">
    <property type="entry name" value="Asp_decarbox"/>
    <property type="match status" value="1"/>
</dbReference>
<dbReference type="GO" id="GO:0004068">
    <property type="term" value="F:aspartate 1-decarboxylase activity"/>
    <property type="evidence" value="ECO:0007669"/>
    <property type="project" value="UniProtKB-UniRule"/>
</dbReference>
<name>A0A1I2HK59_9GAMM</name>
<dbReference type="InterPro" id="IPR009010">
    <property type="entry name" value="Asp_de-COase-like_dom_sf"/>
</dbReference>
<dbReference type="InterPro" id="IPR003190">
    <property type="entry name" value="Asp_decarbox"/>
</dbReference>
<keyword evidence="15" id="KW-1185">Reference proteome</keyword>
<reference evidence="14 15" key="1">
    <citation type="submission" date="2016-10" db="EMBL/GenBank/DDBJ databases">
        <authorList>
            <person name="de Groot N.N."/>
        </authorList>
    </citation>
    <scope>NUCLEOTIDE SEQUENCE [LARGE SCALE GENOMIC DNA]</scope>
    <source>
        <strain evidence="14 15">DSM 23609</strain>
    </source>
</reference>
<dbReference type="Proteomes" id="UP000199771">
    <property type="component" value="Unassembled WGS sequence"/>
</dbReference>
<keyword evidence="8 9" id="KW-0670">Pyruvate</keyword>
<comment type="PTM">
    <text evidence="9 12">Is synthesized initially as an inactive proenzyme, which is activated by self-cleavage at a specific serine bond to produce a beta-subunit with a hydroxyl group at its C-terminus and an alpha-subunit with a pyruvoyl group at its N-terminus.</text>
</comment>
<evidence type="ECO:0000256" key="13">
    <source>
        <dbReference type="PIRSR" id="PIRSR006246-5"/>
    </source>
</evidence>
<sequence length="129" mass="14056">MQLHMLKCKLHRACVTHAELDYDGSCAIDSKLLELAGILEFEQIDIYNVTNGERFTTYAIKAEPGSGIISVNGAAAHKARVGDRVIICAYGVMDAAAARTHKPRLVYLDEKNRVVRTANTIPVQLAASS</sequence>
<dbReference type="GO" id="GO:0005829">
    <property type="term" value="C:cytosol"/>
    <property type="evidence" value="ECO:0007669"/>
    <property type="project" value="TreeGrafter"/>
</dbReference>
<dbReference type="EMBL" id="FOOC01000002">
    <property type="protein sequence ID" value="SFF30554.1"/>
    <property type="molecule type" value="Genomic_DNA"/>
</dbReference>
<evidence type="ECO:0000256" key="1">
    <source>
        <dbReference type="ARBA" id="ARBA00022490"/>
    </source>
</evidence>
<dbReference type="Gene3D" id="2.40.40.20">
    <property type="match status" value="1"/>
</dbReference>
<comment type="similarity">
    <text evidence="9">Belongs to the PanD family.</text>
</comment>
<dbReference type="Pfam" id="PF02261">
    <property type="entry name" value="Asp_decarbox"/>
    <property type="match status" value="1"/>
</dbReference>
<evidence type="ECO:0000256" key="7">
    <source>
        <dbReference type="ARBA" id="ARBA00023270"/>
    </source>
</evidence>
<evidence type="ECO:0000256" key="11">
    <source>
        <dbReference type="PIRSR" id="PIRSR006246-2"/>
    </source>
</evidence>
<dbReference type="GO" id="GO:0015940">
    <property type="term" value="P:pantothenate biosynthetic process"/>
    <property type="evidence" value="ECO:0007669"/>
    <property type="project" value="UniProtKB-UniRule"/>
</dbReference>
<evidence type="ECO:0000313" key="15">
    <source>
        <dbReference type="Proteomes" id="UP000199771"/>
    </source>
</evidence>
<feature type="chain" id="PRO_5013994095" description="Aspartate 1-decarboxylase alpha chain" evidence="9 13">
    <location>
        <begin position="25"/>
        <end position="129"/>
    </location>
</feature>
<evidence type="ECO:0000256" key="3">
    <source>
        <dbReference type="ARBA" id="ARBA00022793"/>
    </source>
</evidence>
<comment type="function">
    <text evidence="9">Catalyzes the pyruvoyl-dependent decarboxylation of aspartate to produce beta-alanine.</text>
</comment>
<evidence type="ECO:0000256" key="12">
    <source>
        <dbReference type="PIRSR" id="PIRSR006246-3"/>
    </source>
</evidence>
<dbReference type="OrthoDB" id="9803983at2"/>
<dbReference type="PIRSF" id="PIRSF006246">
    <property type="entry name" value="Asp_decarbox"/>
    <property type="match status" value="1"/>
</dbReference>
<evidence type="ECO:0000256" key="10">
    <source>
        <dbReference type="PIRSR" id="PIRSR006246-1"/>
    </source>
</evidence>
<accession>A0A1I2HK59</accession>
<evidence type="ECO:0000313" key="14">
    <source>
        <dbReference type="EMBL" id="SFF30554.1"/>
    </source>
</evidence>
<evidence type="ECO:0000256" key="8">
    <source>
        <dbReference type="ARBA" id="ARBA00023317"/>
    </source>
</evidence>
<comment type="subunit">
    <text evidence="9">Heterooctamer of four alpha and four beta subunits.</text>
</comment>
<evidence type="ECO:0000256" key="4">
    <source>
        <dbReference type="ARBA" id="ARBA00022813"/>
    </source>
</evidence>
<feature type="active site" description="Proton donor" evidence="9 10">
    <location>
        <position position="58"/>
    </location>
</feature>
<dbReference type="UniPathway" id="UPA00028">
    <property type="reaction ID" value="UER00002"/>
</dbReference>
<dbReference type="SUPFAM" id="SSF50692">
    <property type="entry name" value="ADC-like"/>
    <property type="match status" value="1"/>
</dbReference>
<feature type="modified residue" description="Pyruvic acid (Ser)" evidence="9 12">
    <location>
        <position position="25"/>
    </location>
</feature>
<keyword evidence="4 9" id="KW-0068">Autocatalytic cleavage</keyword>
<dbReference type="STRING" id="1076937.SAMN04488120_10248"/>